<organism evidence="1 2">
    <name type="scientific">Bauhinia variegata</name>
    <name type="common">Purple orchid tree</name>
    <name type="synonym">Phanera variegata</name>
    <dbReference type="NCBI Taxonomy" id="167791"/>
    <lineage>
        <taxon>Eukaryota</taxon>
        <taxon>Viridiplantae</taxon>
        <taxon>Streptophyta</taxon>
        <taxon>Embryophyta</taxon>
        <taxon>Tracheophyta</taxon>
        <taxon>Spermatophyta</taxon>
        <taxon>Magnoliopsida</taxon>
        <taxon>eudicotyledons</taxon>
        <taxon>Gunneridae</taxon>
        <taxon>Pentapetalae</taxon>
        <taxon>rosids</taxon>
        <taxon>fabids</taxon>
        <taxon>Fabales</taxon>
        <taxon>Fabaceae</taxon>
        <taxon>Cercidoideae</taxon>
        <taxon>Cercideae</taxon>
        <taxon>Bauhiniinae</taxon>
        <taxon>Bauhinia</taxon>
    </lineage>
</organism>
<reference evidence="1 2" key="1">
    <citation type="journal article" date="2022" name="DNA Res.">
        <title>Chromosomal-level genome assembly of the orchid tree Bauhinia variegata (Leguminosae; Cercidoideae) supports the allotetraploid origin hypothesis of Bauhinia.</title>
        <authorList>
            <person name="Zhong Y."/>
            <person name="Chen Y."/>
            <person name="Zheng D."/>
            <person name="Pang J."/>
            <person name="Liu Y."/>
            <person name="Luo S."/>
            <person name="Meng S."/>
            <person name="Qian L."/>
            <person name="Wei D."/>
            <person name="Dai S."/>
            <person name="Zhou R."/>
        </authorList>
    </citation>
    <scope>NUCLEOTIDE SEQUENCE [LARGE SCALE GENOMIC DNA]</scope>
    <source>
        <strain evidence="1">BV-YZ2020</strain>
    </source>
</reference>
<evidence type="ECO:0000313" key="1">
    <source>
        <dbReference type="EMBL" id="KAI4347845.1"/>
    </source>
</evidence>
<name>A0ACB9PGG5_BAUVA</name>
<accession>A0ACB9PGG5</accession>
<dbReference type="Proteomes" id="UP000828941">
    <property type="component" value="Chromosome 4"/>
</dbReference>
<keyword evidence="2" id="KW-1185">Reference proteome</keyword>
<dbReference type="EMBL" id="CM039429">
    <property type="protein sequence ID" value="KAI4347845.1"/>
    <property type="molecule type" value="Genomic_DNA"/>
</dbReference>
<comment type="caution">
    <text evidence="1">The sequence shown here is derived from an EMBL/GenBank/DDBJ whole genome shotgun (WGS) entry which is preliminary data.</text>
</comment>
<sequence length="201" mass="21755">MSNPNIQFEEEFPYEDIECDIDQDSRSSGAEYEKDENSFDGSHVDEPLFDRYIDPIPKATFEENLQLHTSQVTSAIVSLVNISIIQLHSSKNGIFSSSQALLPKPTRTHLSKREKNLIITCQATSIPAHDRVPDMGKRQLMNLLLLGVVSLPTAGMLIPYATFFAPPGSGGASGGIVAKGALGNDVIALNGSKPMALVTEP</sequence>
<proteinExistence type="predicted"/>
<evidence type="ECO:0000313" key="2">
    <source>
        <dbReference type="Proteomes" id="UP000828941"/>
    </source>
</evidence>
<protein>
    <submittedName>
        <fullName evidence="1">Uncharacterized protein</fullName>
    </submittedName>
</protein>
<gene>
    <name evidence="1" type="ORF">L6164_008622</name>
</gene>